<keyword evidence="1" id="KW-1015">Disulfide bond</keyword>
<dbReference type="GO" id="GO:0005615">
    <property type="term" value="C:extracellular space"/>
    <property type="evidence" value="ECO:0007669"/>
    <property type="project" value="TreeGrafter"/>
</dbReference>
<dbReference type="Pfam" id="PF00147">
    <property type="entry name" value="Fibrinogen_C"/>
    <property type="match status" value="1"/>
</dbReference>
<dbReference type="PANTHER" id="PTHR19143:SF254">
    <property type="entry name" value="TENASCIN-R"/>
    <property type="match status" value="1"/>
</dbReference>
<dbReference type="InterPro" id="IPR020837">
    <property type="entry name" value="Fibrinogen_CS"/>
</dbReference>
<evidence type="ECO:0000256" key="1">
    <source>
        <dbReference type="ARBA" id="ARBA00023157"/>
    </source>
</evidence>
<dbReference type="CDD" id="cd00087">
    <property type="entry name" value="FReD"/>
    <property type="match status" value="1"/>
</dbReference>
<comment type="caution">
    <text evidence="4">The sequence shown here is derived from an EMBL/GenBank/DDBJ whole genome shotgun (WGS) entry which is preliminary data.</text>
</comment>
<feature type="signal peptide" evidence="2">
    <location>
        <begin position="1"/>
        <end position="18"/>
    </location>
</feature>
<dbReference type="PROSITE" id="PS00514">
    <property type="entry name" value="FIBRINOGEN_C_1"/>
    <property type="match status" value="1"/>
</dbReference>
<dbReference type="InterPro" id="IPR036056">
    <property type="entry name" value="Fibrinogen-like_C"/>
</dbReference>
<accession>A0AAV4G2P7</accession>
<sequence>MDLFLGLAFLFLVLKCQGLEFSLEKKTTAMPYTRSTCGVLLCVQNAPKDINATLINDQRDWPSQAASISSLKVFQIMTTSSNSNNDVKRRFLLASVTTQQPRMTRVSNGIKVDGKLDIREATLRLELAKEVDCQAEFVCEARGVDVEGTSFVRASHILQRPQGNDNHRNELSWAPGSTAYVMSLLHQLDAKLAVVGSIVNSLEDKMGHLKDTRTQDIQSVRNDLNTKTDRLEDKIVSLGKDVDAQTDRLEDKIMSLQKDLVMKTGLPVDKNGVNGMSKSQIGTETMFSNANTSVIKDSLDKLGTDMQTNYFNINKQIKAWQAKFSQTLDNASENRTCENSLAIADTLTGGLDSIKSFVNKKFQDMSFQLNATTFETRPFFDAQSLKENLTFRAELQSVMTELLKPKNCFKGMASVPLVSRQYTIIHPNNENDIEQPVLCDALTDGGGWIVFQRHSTGTVNFYRGWEDYKRGFGSLDGDFWLGNDIIHAITGAGLFELRVDLRYNDKSVFAHYKSFSVGDEKSLYTLHVAHYSGTAGDSLIKSHNGKPFSTHDRDNDKSPHNCAVVYVGAWWYKDCHDANLNGQWKGRSGRGPMWRPLTGDNGVSYSEMKMRRVL</sequence>
<feature type="chain" id="PRO_5043730325" evidence="2">
    <location>
        <begin position="19"/>
        <end position="614"/>
    </location>
</feature>
<dbReference type="SUPFAM" id="SSF56496">
    <property type="entry name" value="Fibrinogen C-terminal domain-like"/>
    <property type="match status" value="1"/>
</dbReference>
<protein>
    <submittedName>
        <fullName evidence="4">Tenascin-R</fullName>
    </submittedName>
</protein>
<keyword evidence="5" id="KW-1185">Reference proteome</keyword>
<dbReference type="InterPro" id="IPR002181">
    <property type="entry name" value="Fibrinogen_a/b/g_C_dom"/>
</dbReference>
<evidence type="ECO:0000313" key="5">
    <source>
        <dbReference type="Proteomes" id="UP000762676"/>
    </source>
</evidence>
<organism evidence="4 5">
    <name type="scientific">Elysia marginata</name>
    <dbReference type="NCBI Taxonomy" id="1093978"/>
    <lineage>
        <taxon>Eukaryota</taxon>
        <taxon>Metazoa</taxon>
        <taxon>Spiralia</taxon>
        <taxon>Lophotrochozoa</taxon>
        <taxon>Mollusca</taxon>
        <taxon>Gastropoda</taxon>
        <taxon>Heterobranchia</taxon>
        <taxon>Euthyneura</taxon>
        <taxon>Panpulmonata</taxon>
        <taxon>Sacoglossa</taxon>
        <taxon>Placobranchoidea</taxon>
        <taxon>Plakobranchidae</taxon>
        <taxon>Elysia</taxon>
    </lineage>
</organism>
<dbReference type="InterPro" id="IPR014716">
    <property type="entry name" value="Fibrinogen_a/b/g_C_1"/>
</dbReference>
<dbReference type="PROSITE" id="PS51406">
    <property type="entry name" value="FIBRINOGEN_C_2"/>
    <property type="match status" value="1"/>
</dbReference>
<dbReference type="PANTHER" id="PTHR19143">
    <property type="entry name" value="FIBRINOGEN/TENASCIN/ANGIOPOEITIN"/>
    <property type="match status" value="1"/>
</dbReference>
<dbReference type="AlphaFoldDB" id="A0AAV4G2P7"/>
<dbReference type="SMART" id="SM00186">
    <property type="entry name" value="FBG"/>
    <property type="match status" value="1"/>
</dbReference>
<dbReference type="Gene3D" id="3.90.215.10">
    <property type="entry name" value="Gamma Fibrinogen, chain A, domain 1"/>
    <property type="match status" value="1"/>
</dbReference>
<feature type="domain" description="Fibrinogen C-terminal" evidence="3">
    <location>
        <begin position="399"/>
        <end position="614"/>
    </location>
</feature>
<dbReference type="InterPro" id="IPR050373">
    <property type="entry name" value="Fibrinogen_C-term_domain"/>
</dbReference>
<reference evidence="4 5" key="1">
    <citation type="journal article" date="2021" name="Elife">
        <title>Chloroplast acquisition without the gene transfer in kleptoplastic sea slugs, Plakobranchus ocellatus.</title>
        <authorList>
            <person name="Maeda T."/>
            <person name="Takahashi S."/>
            <person name="Yoshida T."/>
            <person name="Shimamura S."/>
            <person name="Takaki Y."/>
            <person name="Nagai Y."/>
            <person name="Toyoda A."/>
            <person name="Suzuki Y."/>
            <person name="Arimoto A."/>
            <person name="Ishii H."/>
            <person name="Satoh N."/>
            <person name="Nishiyama T."/>
            <person name="Hasebe M."/>
            <person name="Maruyama T."/>
            <person name="Minagawa J."/>
            <person name="Obokata J."/>
            <person name="Shigenobu S."/>
        </authorList>
    </citation>
    <scope>NUCLEOTIDE SEQUENCE [LARGE SCALE GENOMIC DNA]</scope>
</reference>
<dbReference type="Proteomes" id="UP000762676">
    <property type="component" value="Unassembled WGS sequence"/>
</dbReference>
<evidence type="ECO:0000259" key="3">
    <source>
        <dbReference type="PROSITE" id="PS51406"/>
    </source>
</evidence>
<evidence type="ECO:0000313" key="4">
    <source>
        <dbReference type="EMBL" id="GFR79827.1"/>
    </source>
</evidence>
<keyword evidence="2" id="KW-0732">Signal</keyword>
<evidence type="ECO:0000256" key="2">
    <source>
        <dbReference type="SAM" id="SignalP"/>
    </source>
</evidence>
<dbReference type="EMBL" id="BMAT01011818">
    <property type="protein sequence ID" value="GFR79827.1"/>
    <property type="molecule type" value="Genomic_DNA"/>
</dbReference>
<proteinExistence type="predicted"/>
<gene>
    <name evidence="4" type="ORF">ElyMa_005885100</name>
</gene>
<name>A0AAV4G2P7_9GAST</name>